<reference evidence="2 3" key="1">
    <citation type="submission" date="2024-10" db="EMBL/GenBank/DDBJ databases">
        <title>The Natural Products Discovery Center: Release of the First 8490 Sequenced Strains for Exploring Actinobacteria Biosynthetic Diversity.</title>
        <authorList>
            <person name="Kalkreuter E."/>
            <person name="Kautsar S.A."/>
            <person name="Yang D."/>
            <person name="Bader C.D."/>
            <person name="Teijaro C.N."/>
            <person name="Fluegel L."/>
            <person name="Davis C.M."/>
            <person name="Simpson J.R."/>
            <person name="Lauterbach L."/>
            <person name="Steele A.D."/>
            <person name="Gui C."/>
            <person name="Meng S."/>
            <person name="Li G."/>
            <person name="Viehrig K."/>
            <person name="Ye F."/>
            <person name="Su P."/>
            <person name="Kiefer A.F."/>
            <person name="Nichols A."/>
            <person name="Cepeda A.J."/>
            <person name="Yan W."/>
            <person name="Fan B."/>
            <person name="Jiang Y."/>
            <person name="Adhikari A."/>
            <person name="Zheng C.-J."/>
            <person name="Schuster L."/>
            <person name="Cowan T.M."/>
            <person name="Smanski M.J."/>
            <person name="Chevrette M.G."/>
            <person name="De Carvalho L.P.S."/>
            <person name="Shen B."/>
        </authorList>
    </citation>
    <scope>NUCLEOTIDE SEQUENCE [LARGE SCALE GENOMIC DNA]</scope>
    <source>
        <strain evidence="2 3">NPDC053399</strain>
    </source>
</reference>
<gene>
    <name evidence="2" type="ORF">ACIGXA_16450</name>
</gene>
<dbReference type="Proteomes" id="UP001614394">
    <property type="component" value="Unassembled WGS sequence"/>
</dbReference>
<dbReference type="EMBL" id="JBITYG010000004">
    <property type="protein sequence ID" value="MFI9102109.1"/>
    <property type="molecule type" value="Genomic_DNA"/>
</dbReference>
<dbReference type="RefSeq" id="WP_399649307.1">
    <property type="nucleotide sequence ID" value="NZ_JBITYG010000004.1"/>
</dbReference>
<dbReference type="InterPro" id="IPR012348">
    <property type="entry name" value="RNR-like"/>
</dbReference>
<keyword evidence="3" id="KW-1185">Reference proteome</keyword>
<comment type="caution">
    <text evidence="2">The sequence shown here is derived from an EMBL/GenBank/DDBJ whole genome shotgun (WGS) entry which is preliminary data.</text>
</comment>
<dbReference type="Gene3D" id="1.10.620.20">
    <property type="entry name" value="Ribonucleotide Reductase, subunit A"/>
    <property type="match status" value="1"/>
</dbReference>
<organism evidence="2 3">
    <name type="scientific">Streptomyces fildesensis</name>
    <dbReference type="NCBI Taxonomy" id="375757"/>
    <lineage>
        <taxon>Bacteria</taxon>
        <taxon>Bacillati</taxon>
        <taxon>Actinomycetota</taxon>
        <taxon>Actinomycetes</taxon>
        <taxon>Kitasatosporales</taxon>
        <taxon>Streptomycetaceae</taxon>
        <taxon>Streptomyces</taxon>
    </lineage>
</organism>
<evidence type="ECO:0000313" key="3">
    <source>
        <dbReference type="Proteomes" id="UP001614394"/>
    </source>
</evidence>
<evidence type="ECO:0000256" key="1">
    <source>
        <dbReference type="SAM" id="MobiDB-lite"/>
    </source>
</evidence>
<dbReference type="SUPFAM" id="SSF47240">
    <property type="entry name" value="Ferritin-like"/>
    <property type="match status" value="1"/>
</dbReference>
<proteinExistence type="predicted"/>
<protein>
    <submittedName>
        <fullName evidence="2">Ferritin-like domain-containing protein</fullName>
    </submittedName>
</protein>
<name>A0ABW8C6R3_9ACTN</name>
<feature type="region of interest" description="Disordered" evidence="1">
    <location>
        <begin position="239"/>
        <end position="262"/>
    </location>
</feature>
<accession>A0ABW8C6R3</accession>
<dbReference type="InterPro" id="IPR009078">
    <property type="entry name" value="Ferritin-like_SF"/>
</dbReference>
<evidence type="ECO:0000313" key="2">
    <source>
        <dbReference type="EMBL" id="MFI9102109.1"/>
    </source>
</evidence>
<sequence length="262" mass="28494">MSVTTFAGWTRGFEAEIERRRAQGEPHWGGGASLARPLARSLQRFQVGEDGDGANLIRKADEAGDRDYAAAVRLFVAEEQNHARLLSLLLGAGGMSTIAAHWSDSVFVRLRRLLGLKLELLVLMIAEVVALRYYRAVSEGTGDPLVSEVAARILADERRHVPFHCLRLREALGVLPGALRTLVLTGWRLLLLGATVVVAWDHGSALRHLGVPRRRFIADVMKSSTDVVADILGTRPLQPADVAPERTPKPRCGAVPPGARLG</sequence>